<evidence type="ECO:0000313" key="3">
    <source>
        <dbReference type="EMBL" id="RXK16517.1"/>
    </source>
</evidence>
<dbReference type="PANTHER" id="PTHR35568">
    <property type="entry name" value="TRANSCRIPTIONAL REGULATOR DAUR"/>
    <property type="match status" value="1"/>
</dbReference>
<dbReference type="Pfam" id="PF08348">
    <property type="entry name" value="PAS_6"/>
    <property type="match status" value="1"/>
</dbReference>
<name>A0AAX2AHN9_9BACT</name>
<dbReference type="EMBL" id="NXID01000006">
    <property type="protein sequence ID" value="RXK16517.1"/>
    <property type="molecule type" value="Genomic_DNA"/>
</dbReference>
<reference evidence="3 4" key="1">
    <citation type="submission" date="2017-09" db="EMBL/GenBank/DDBJ databases">
        <title>Genomics of the genus Arcobacter.</title>
        <authorList>
            <person name="Perez-Cataluna A."/>
            <person name="Figueras M.J."/>
            <person name="Salas-Masso N."/>
        </authorList>
    </citation>
    <scope>NUCLEOTIDE SEQUENCE [LARGE SCALE GENOMIC DNA]</scope>
    <source>
        <strain evidence="3 4">CECT 7386</strain>
    </source>
</reference>
<evidence type="ECO:0000313" key="4">
    <source>
        <dbReference type="Proteomes" id="UP000290092"/>
    </source>
</evidence>
<comment type="caution">
    <text evidence="3">The sequence shown here is derived from an EMBL/GenBank/DDBJ whole genome shotgun (WGS) entry which is preliminary data.</text>
</comment>
<feature type="domain" description="YheO-like" evidence="1">
    <location>
        <begin position="6"/>
        <end position="115"/>
    </location>
</feature>
<accession>A0AAX2AHN9</accession>
<dbReference type="InterPro" id="IPR039445">
    <property type="entry name" value="DauR-like_HTH"/>
</dbReference>
<dbReference type="Pfam" id="PF13309">
    <property type="entry name" value="HTH_22"/>
    <property type="match status" value="1"/>
</dbReference>
<feature type="domain" description="Transcriptional regulator DauR-like HTH" evidence="2">
    <location>
        <begin position="153"/>
        <end position="210"/>
    </location>
</feature>
<proteinExistence type="predicted"/>
<organism evidence="3 4">
    <name type="scientific">Malaciobacter mytili LMG 24559</name>
    <dbReference type="NCBI Taxonomy" id="1032238"/>
    <lineage>
        <taxon>Bacteria</taxon>
        <taxon>Pseudomonadati</taxon>
        <taxon>Campylobacterota</taxon>
        <taxon>Epsilonproteobacteria</taxon>
        <taxon>Campylobacterales</taxon>
        <taxon>Arcobacteraceae</taxon>
        <taxon>Malaciobacter</taxon>
    </lineage>
</organism>
<keyword evidence="4" id="KW-1185">Reference proteome</keyword>
<sequence length="218" mass="24877">MNKNIEKFITIADFLSEVLGPNTEIVLHNLTNYEKSIVHIINGHISNRKIGDSITDLVLEFIENESKGNQQYVCNYNSKNINGKLLYSSTYFIRDENNTIVGALCLNSDYEKVEKSLSFLSSLLPNYVEKKSLKTDIKENLTSNLKELTLNKIDTIINQFEVPANRMTTKEKTEVIQTLNSSGIFNTRGAVQKVAQRLNMSEPSIYRYINKIKKNKTT</sequence>
<gene>
    <name evidence="3" type="ORF">CP985_02915</name>
</gene>
<protein>
    <submittedName>
        <fullName evidence="3">YheO-like PAS domain protein</fullName>
    </submittedName>
</protein>
<dbReference type="PANTHER" id="PTHR35568:SF1">
    <property type="entry name" value="TRANSCRIPTIONAL REGULATOR DAUR"/>
    <property type="match status" value="1"/>
</dbReference>
<dbReference type="KEGG" id="amyt:AMYT_0701"/>
<evidence type="ECO:0000259" key="2">
    <source>
        <dbReference type="Pfam" id="PF13309"/>
    </source>
</evidence>
<dbReference type="Proteomes" id="UP000290092">
    <property type="component" value="Unassembled WGS sequence"/>
</dbReference>
<dbReference type="AlphaFoldDB" id="A0AAX2AHN9"/>
<dbReference type="RefSeq" id="WP_114841170.1">
    <property type="nucleotide sequence ID" value="NZ_CP031219.1"/>
</dbReference>
<dbReference type="InterPro" id="IPR013559">
    <property type="entry name" value="YheO"/>
</dbReference>
<dbReference type="InterPro" id="IPR039446">
    <property type="entry name" value="DauR-like"/>
</dbReference>
<evidence type="ECO:0000259" key="1">
    <source>
        <dbReference type="Pfam" id="PF08348"/>
    </source>
</evidence>